<dbReference type="Pfam" id="PF14902">
    <property type="entry name" value="DUF4494"/>
    <property type="match status" value="1"/>
</dbReference>
<reference evidence="1" key="1">
    <citation type="journal article" date="2021" name="Proc. Natl. Acad. Sci. U.S.A.">
        <title>A Catalog of Tens of Thousands of Viruses from Human Metagenomes Reveals Hidden Associations with Chronic Diseases.</title>
        <authorList>
            <person name="Tisza M.J."/>
            <person name="Buck C.B."/>
        </authorList>
    </citation>
    <scope>NUCLEOTIDE SEQUENCE</scope>
    <source>
        <strain evidence="1">CtPoO4</strain>
    </source>
</reference>
<organism evidence="1">
    <name type="scientific">Myoviridae sp. ctPoO4</name>
    <dbReference type="NCBI Taxonomy" id="2827685"/>
    <lineage>
        <taxon>Viruses</taxon>
        <taxon>Duplodnaviria</taxon>
        <taxon>Heunggongvirae</taxon>
        <taxon>Uroviricota</taxon>
        <taxon>Caudoviricetes</taxon>
    </lineage>
</organism>
<evidence type="ECO:0000313" key="1">
    <source>
        <dbReference type="EMBL" id="DAF52107.1"/>
    </source>
</evidence>
<dbReference type="EMBL" id="BK032629">
    <property type="protein sequence ID" value="DAF52107.1"/>
    <property type="molecule type" value="Genomic_DNA"/>
</dbReference>
<sequence length="142" mass="16352">MLVQLMEAKVSYVKINERGKQKRVTEKYLVNAMSCTECEKLMNEELSIYQAEEFSVLAVGRTNFQEFLGDKDKEDKKLFMVKLNYITLNDDGDEKKTPCMLIVEADTTEEATNTVKEAMSASMADWRIERVVESNYVDIVNL</sequence>
<proteinExistence type="predicted"/>
<dbReference type="InterPro" id="IPR027848">
    <property type="entry name" value="DUF4494"/>
</dbReference>
<accession>A0A8S5SMR8</accession>
<protein>
    <submittedName>
        <fullName evidence="1">Uncharacterized protein</fullName>
    </submittedName>
</protein>
<name>A0A8S5SMR8_9CAUD</name>